<keyword evidence="4" id="KW-0812">Transmembrane</keyword>
<evidence type="ECO:0000259" key="13">
    <source>
        <dbReference type="Pfam" id="PF07715"/>
    </source>
</evidence>
<comment type="similarity">
    <text evidence="10">Belongs to the TonB-dependent receptor family.</text>
</comment>
<dbReference type="GO" id="GO:0044718">
    <property type="term" value="P:siderophore transmembrane transport"/>
    <property type="evidence" value="ECO:0007669"/>
    <property type="project" value="TreeGrafter"/>
</dbReference>
<keyword evidence="2" id="KW-0813">Transport</keyword>
<evidence type="ECO:0000256" key="6">
    <source>
        <dbReference type="ARBA" id="ARBA00023077"/>
    </source>
</evidence>
<dbReference type="InterPro" id="IPR000531">
    <property type="entry name" value="Beta-barrel_TonB"/>
</dbReference>
<feature type="chain" id="PRO_5020858077" evidence="11">
    <location>
        <begin position="25"/>
        <end position="990"/>
    </location>
</feature>
<dbReference type="Gene3D" id="2.40.170.20">
    <property type="entry name" value="TonB-dependent receptor, beta-barrel domain"/>
    <property type="match status" value="1"/>
</dbReference>
<dbReference type="PANTHER" id="PTHR30069:SF29">
    <property type="entry name" value="HEMOGLOBIN AND HEMOGLOBIN-HAPTOGLOBIN-BINDING PROTEIN 1-RELATED"/>
    <property type="match status" value="1"/>
</dbReference>
<dbReference type="Gene3D" id="2.60.40.1120">
    <property type="entry name" value="Carboxypeptidase-like, regulatory domain"/>
    <property type="match status" value="1"/>
</dbReference>
<name>A0A4D7JMJ6_9BACT</name>
<accession>A0A4D7JMJ6</accession>
<feature type="signal peptide" evidence="11">
    <location>
        <begin position="1"/>
        <end position="24"/>
    </location>
</feature>
<evidence type="ECO:0000313" key="15">
    <source>
        <dbReference type="Proteomes" id="UP000298616"/>
    </source>
</evidence>
<organism evidence="14 15">
    <name type="scientific">Mangrovivirga cuniculi</name>
    <dbReference type="NCBI Taxonomy" id="2715131"/>
    <lineage>
        <taxon>Bacteria</taxon>
        <taxon>Pseudomonadati</taxon>
        <taxon>Bacteroidota</taxon>
        <taxon>Cytophagia</taxon>
        <taxon>Cytophagales</taxon>
        <taxon>Mangrovivirgaceae</taxon>
        <taxon>Mangrovivirga</taxon>
    </lineage>
</organism>
<dbReference type="Gene3D" id="2.170.130.10">
    <property type="entry name" value="TonB-dependent receptor, plug domain"/>
    <property type="match status" value="1"/>
</dbReference>
<evidence type="ECO:0000259" key="12">
    <source>
        <dbReference type="Pfam" id="PF00593"/>
    </source>
</evidence>
<dbReference type="InterPro" id="IPR008969">
    <property type="entry name" value="CarboxyPept-like_regulatory"/>
</dbReference>
<dbReference type="PANTHER" id="PTHR30069">
    <property type="entry name" value="TONB-DEPENDENT OUTER MEMBRANE RECEPTOR"/>
    <property type="match status" value="1"/>
</dbReference>
<dbReference type="InterPro" id="IPR036942">
    <property type="entry name" value="Beta-barrel_TonB_sf"/>
</dbReference>
<feature type="domain" description="TonB-dependent receptor-like beta-barrel" evidence="12">
    <location>
        <begin position="502"/>
        <end position="961"/>
    </location>
</feature>
<feature type="domain" description="TonB-dependent receptor plug" evidence="13">
    <location>
        <begin position="123"/>
        <end position="231"/>
    </location>
</feature>
<comment type="subcellular location">
    <subcellularLocation>
        <location evidence="1">Cell outer membrane</location>
        <topology evidence="1">Multi-pass membrane protein</topology>
    </subcellularLocation>
</comment>
<evidence type="ECO:0000256" key="3">
    <source>
        <dbReference type="ARBA" id="ARBA00022452"/>
    </source>
</evidence>
<dbReference type="GO" id="GO:0015344">
    <property type="term" value="F:siderophore uptake transmembrane transporter activity"/>
    <property type="evidence" value="ECO:0007669"/>
    <property type="project" value="TreeGrafter"/>
</dbReference>
<dbReference type="InterPro" id="IPR012910">
    <property type="entry name" value="Plug_dom"/>
</dbReference>
<evidence type="ECO:0000256" key="4">
    <source>
        <dbReference type="ARBA" id="ARBA00022692"/>
    </source>
</evidence>
<reference evidence="14 15" key="1">
    <citation type="submission" date="2018-04" db="EMBL/GenBank/DDBJ databases">
        <title>Complete genome uncultured novel isolate.</title>
        <authorList>
            <person name="Merlino G."/>
        </authorList>
    </citation>
    <scope>NUCLEOTIDE SEQUENCE [LARGE SCALE GENOMIC DNA]</scope>
    <source>
        <strain evidence="15">R1DC9</strain>
    </source>
</reference>
<protein>
    <submittedName>
        <fullName evidence="14">TonB-dependent receptor</fullName>
    </submittedName>
</protein>
<keyword evidence="5 11" id="KW-0732">Signal</keyword>
<gene>
    <name evidence="14" type="ORF">DCC35_14545</name>
</gene>
<dbReference type="SUPFAM" id="SSF49464">
    <property type="entry name" value="Carboxypeptidase regulatory domain-like"/>
    <property type="match status" value="1"/>
</dbReference>
<proteinExistence type="inferred from homology"/>
<keyword evidence="6 10" id="KW-0798">TonB box</keyword>
<dbReference type="Pfam" id="PF07715">
    <property type="entry name" value="Plug"/>
    <property type="match status" value="1"/>
</dbReference>
<dbReference type="InterPro" id="IPR039426">
    <property type="entry name" value="TonB-dep_rcpt-like"/>
</dbReference>
<evidence type="ECO:0000313" key="14">
    <source>
        <dbReference type="EMBL" id="QCK15877.1"/>
    </source>
</evidence>
<keyword evidence="15" id="KW-1185">Reference proteome</keyword>
<dbReference type="Pfam" id="PF13715">
    <property type="entry name" value="CarbopepD_reg_2"/>
    <property type="match status" value="1"/>
</dbReference>
<evidence type="ECO:0000256" key="2">
    <source>
        <dbReference type="ARBA" id="ARBA00022448"/>
    </source>
</evidence>
<dbReference type="InterPro" id="IPR037066">
    <property type="entry name" value="Plug_dom_sf"/>
</dbReference>
<evidence type="ECO:0000256" key="5">
    <source>
        <dbReference type="ARBA" id="ARBA00022729"/>
    </source>
</evidence>
<evidence type="ECO:0000256" key="11">
    <source>
        <dbReference type="SAM" id="SignalP"/>
    </source>
</evidence>
<dbReference type="Proteomes" id="UP000298616">
    <property type="component" value="Chromosome"/>
</dbReference>
<dbReference type="RefSeq" id="WP_137091475.1">
    <property type="nucleotide sequence ID" value="NZ_CP028923.1"/>
</dbReference>
<dbReference type="EMBL" id="CP028923">
    <property type="protein sequence ID" value="QCK15877.1"/>
    <property type="molecule type" value="Genomic_DNA"/>
</dbReference>
<dbReference type="Pfam" id="PF00593">
    <property type="entry name" value="TonB_dep_Rec_b-barrel"/>
    <property type="match status" value="1"/>
</dbReference>
<evidence type="ECO:0000256" key="10">
    <source>
        <dbReference type="RuleBase" id="RU003357"/>
    </source>
</evidence>
<keyword evidence="8 14" id="KW-0675">Receptor</keyword>
<dbReference type="AlphaFoldDB" id="A0A4D7JMJ6"/>
<evidence type="ECO:0000256" key="9">
    <source>
        <dbReference type="ARBA" id="ARBA00023237"/>
    </source>
</evidence>
<dbReference type="KEGG" id="fpf:DCC35_14545"/>
<keyword evidence="3" id="KW-1134">Transmembrane beta strand</keyword>
<sequence>MQKILKRGLGMLVLFFITSAIAFAQDKTTITGTVTDESGEPLYGVNVVVKGKVIGTITQADGSYELTVNAAPPMTLIYSMVGFTSQEREVTENNQSIDVELGEQSLVGNEVVVSASRVEETILESPVSIEKMDVLAVQNTSSDDYYKAIGNLKGVDMTTSSVNFQIVNTRGFNSTGNVRFVQLIDGMDTQAPALNFPIGSLNGPSVLDVESVELLPGAASALYGPNAFNGILLINSKNPFDYQGLSAFAKVGVNHIGGTSSLNSFGNEIGPGQAQPMYEGALRYAKAFNNRFAFKVTASFSKAEDWWGTDMRDNTPQFQPSGFEPYTGGDLGSQEDLNTLYPFFYENPGADLIHAFGDEVQISLPLVGLSSTFQQLLQSNGLSDYAGDIPNQTVSRTPYLEKDLVDYGAENLKLGASLNYRITDELEASYQFNYGSGTTVYTGAQRYSLANFNIQQHRLQLESDNFYVRGYTTIEQSGDSYIADLTGVLVNDNWNPNSQWFAQYTLGYLGYLAGNGIAPGTSTVDQRQAAHLAGRQTADQNRIAPGTNQFETVANRAKSESIPRGSKFDDATAMYMAEGMYDFTKDINDAFNLQAGFQYRLYDLESNGTIFPDTVGNDITIQEVGAFVQAGKRIFNEKVKLTGSLRWDKNENFNSQLNPRISAVWTFAENNNFRASFQTGFRNPTTQGQHIDLNVVSARLLGGLPQYAEARNIYDNAYTLNSVDTYITEITEAIGENPELGGAVIARPDLLDILEPADFDPVKPEEIKAFEVGYKGIIGKYIYVDFAYYYNIYNNFIVQRLLRKAAGEIDFTTNEITEQNIRNAQTLLSPNTTPGEENTFQTYTNVDREITAQGMALGVDYNFNRGYTLSANYNWNKLSEDLGEEFVEGFNTPEHKYNVSFSNRKVTDKLGFNVTYRWQEAFMWNSSFANQEVPAVGTLDAQVSLKLKSMKSTLKFGGSNILNERYVMNAGGPTLGAIYYLSITFDELMN</sequence>
<evidence type="ECO:0000256" key="7">
    <source>
        <dbReference type="ARBA" id="ARBA00023136"/>
    </source>
</evidence>
<keyword evidence="9" id="KW-0998">Cell outer membrane</keyword>
<dbReference type="GO" id="GO:0009279">
    <property type="term" value="C:cell outer membrane"/>
    <property type="evidence" value="ECO:0007669"/>
    <property type="project" value="UniProtKB-SubCell"/>
</dbReference>
<evidence type="ECO:0000256" key="8">
    <source>
        <dbReference type="ARBA" id="ARBA00023170"/>
    </source>
</evidence>
<dbReference type="OrthoDB" id="1109208at2"/>
<keyword evidence="7 10" id="KW-0472">Membrane</keyword>
<dbReference type="SUPFAM" id="SSF56935">
    <property type="entry name" value="Porins"/>
    <property type="match status" value="1"/>
</dbReference>
<evidence type="ECO:0000256" key="1">
    <source>
        <dbReference type="ARBA" id="ARBA00004571"/>
    </source>
</evidence>